<keyword evidence="4" id="KW-0539">Nucleus</keyword>
<evidence type="ECO:0000256" key="2">
    <source>
        <dbReference type="ARBA" id="ARBA00006403"/>
    </source>
</evidence>
<feature type="domain" description="HSF-type DNA-binding" evidence="7">
    <location>
        <begin position="10"/>
        <end position="115"/>
    </location>
</feature>
<proteinExistence type="inferred from homology"/>
<dbReference type="PRINTS" id="PR00056">
    <property type="entry name" value="HSFDOMAIN"/>
</dbReference>
<name>A0ABR3EMN7_9AGAR</name>
<feature type="compositionally biased region" description="Low complexity" evidence="6">
    <location>
        <begin position="783"/>
        <end position="792"/>
    </location>
</feature>
<comment type="subcellular location">
    <subcellularLocation>
        <location evidence="1">Nucleus</location>
    </subcellularLocation>
</comment>
<feature type="region of interest" description="Disordered" evidence="6">
    <location>
        <begin position="530"/>
        <end position="572"/>
    </location>
</feature>
<evidence type="ECO:0000313" key="8">
    <source>
        <dbReference type="EMBL" id="KAL0564147.1"/>
    </source>
</evidence>
<protein>
    <recommendedName>
        <fullName evidence="7">HSF-type DNA-binding domain-containing protein</fullName>
    </recommendedName>
</protein>
<evidence type="ECO:0000313" key="9">
    <source>
        <dbReference type="Proteomes" id="UP001465976"/>
    </source>
</evidence>
<dbReference type="SMART" id="SM00415">
    <property type="entry name" value="HSF"/>
    <property type="match status" value="1"/>
</dbReference>
<comment type="caution">
    <text evidence="8">The sequence shown here is derived from an EMBL/GenBank/DDBJ whole genome shotgun (WGS) entry which is preliminary data.</text>
</comment>
<evidence type="ECO:0000256" key="3">
    <source>
        <dbReference type="ARBA" id="ARBA00023125"/>
    </source>
</evidence>
<evidence type="ECO:0000256" key="6">
    <source>
        <dbReference type="SAM" id="MobiDB-lite"/>
    </source>
</evidence>
<dbReference type="PANTHER" id="PTHR10015:SF427">
    <property type="entry name" value="HEAT SHOCK FACTOR PROTEIN"/>
    <property type="match status" value="1"/>
</dbReference>
<evidence type="ECO:0000256" key="4">
    <source>
        <dbReference type="ARBA" id="ARBA00023242"/>
    </source>
</evidence>
<dbReference type="InterPro" id="IPR036390">
    <property type="entry name" value="WH_DNA-bd_sf"/>
</dbReference>
<feature type="compositionally biased region" description="Polar residues" evidence="6">
    <location>
        <begin position="169"/>
        <end position="206"/>
    </location>
</feature>
<reference evidence="8 9" key="1">
    <citation type="submission" date="2024-02" db="EMBL/GenBank/DDBJ databases">
        <title>A draft genome for the cacao thread blight pathogen Marasmius crinis-equi.</title>
        <authorList>
            <person name="Cohen S.P."/>
            <person name="Baruah I.K."/>
            <person name="Amoako-Attah I."/>
            <person name="Bukari Y."/>
            <person name="Meinhardt L.W."/>
            <person name="Bailey B.A."/>
        </authorList>
    </citation>
    <scope>NUCLEOTIDE SEQUENCE [LARGE SCALE GENOMIC DNA]</scope>
    <source>
        <strain evidence="8 9">GH-76</strain>
    </source>
</reference>
<feature type="region of interest" description="Disordered" evidence="6">
    <location>
        <begin position="252"/>
        <end position="279"/>
    </location>
</feature>
<evidence type="ECO:0000259" key="7">
    <source>
        <dbReference type="SMART" id="SM00415"/>
    </source>
</evidence>
<sequence>MMLSTTPTQSQSTFLTKLYALLERTENHHMIRWDPQGEHIIIERPEQLALHVLPSIYRQSRFSSFSRQLNMYGFMRKVNLRNVDPAVDDPDASTWSHPTLNRHSPPEIVANFKRRVPPRLPKPRRRSLDDQQLNPPARSAIPSGGPSHSIQWPPPLSNIPISYDGMGSHGQSPSNDKGQASSSSFYDTQNRGNSNQIYNGSHVYNNRRTDKGSHSHAVVNVHVHGNRSSSSSISAKSSSAPIASSILASQEITPPATPSPSSSANEEATRGRTRERTRSQRYESLLFECGLGYPLWKPTPRRTRVEEYVVNIGDVGVISDGLPFNTLFNITQPSDSLANKDGVPEGFDPPCVIPARSLTVVDKYHQDGATFVRPSDSISSQDAQNATFSGSRVFNFSLTSSHGALLLLPQGGVLENLQGKTEFTSRIQLHWRQWYGFAEEQGDLGDYHALYLVTGVEKCSTWVIAAWDSTVHVAESGNPQQLSIEIMHDGTCVWRSLPPARCEARSLAPGANNTAKESVFVRGFWINRSNGTSSSSGPPPPPSPFGADSGNDDDDTWGGGDSRNPYLSRRSSEASSQLSDSLSFSGSDHFGVSWSSYSADSPQDETQVTNIALNLLVNGSDVVTHPCEIINKFALKLISNLSGGGRGSSNAGWVAFSHDDDLITIMQDSEEGLPAETGIIKQVCSKFKFVVEEDTIHIATMSIADKVLLQQTSSPDYVDALIIPVLVEFRQRESGHKPRITPRRRAIHARYYPSSSPSPPSSPLYKPYDDGQVPTYGYRHPSRSPSPSTSSY</sequence>
<dbReference type="InterPro" id="IPR036388">
    <property type="entry name" value="WH-like_DNA-bd_sf"/>
</dbReference>
<evidence type="ECO:0000256" key="5">
    <source>
        <dbReference type="RuleBase" id="RU004020"/>
    </source>
</evidence>
<comment type="similarity">
    <text evidence="2 5">Belongs to the HSF family.</text>
</comment>
<dbReference type="SUPFAM" id="SSF46785">
    <property type="entry name" value="Winged helix' DNA-binding domain"/>
    <property type="match status" value="1"/>
</dbReference>
<keyword evidence="9" id="KW-1185">Reference proteome</keyword>
<gene>
    <name evidence="8" type="ORF">V5O48_017906</name>
</gene>
<dbReference type="Pfam" id="PF00447">
    <property type="entry name" value="HSF_DNA-bind"/>
    <property type="match status" value="1"/>
</dbReference>
<feature type="region of interest" description="Disordered" evidence="6">
    <location>
        <begin position="90"/>
        <end position="212"/>
    </location>
</feature>
<accession>A0ABR3EMN7</accession>
<dbReference type="Gene3D" id="1.10.10.10">
    <property type="entry name" value="Winged helix-like DNA-binding domain superfamily/Winged helix DNA-binding domain"/>
    <property type="match status" value="1"/>
</dbReference>
<feature type="compositionally biased region" description="Polar residues" evidence="6">
    <location>
        <begin position="93"/>
        <end position="102"/>
    </location>
</feature>
<dbReference type="Proteomes" id="UP001465976">
    <property type="component" value="Unassembled WGS sequence"/>
</dbReference>
<feature type="compositionally biased region" description="Basic residues" evidence="6">
    <location>
        <begin position="737"/>
        <end position="748"/>
    </location>
</feature>
<evidence type="ECO:0000256" key="1">
    <source>
        <dbReference type="ARBA" id="ARBA00004123"/>
    </source>
</evidence>
<feature type="compositionally biased region" description="Basic residues" evidence="6">
    <location>
        <begin position="112"/>
        <end position="125"/>
    </location>
</feature>
<organism evidence="8 9">
    <name type="scientific">Marasmius crinis-equi</name>
    <dbReference type="NCBI Taxonomy" id="585013"/>
    <lineage>
        <taxon>Eukaryota</taxon>
        <taxon>Fungi</taxon>
        <taxon>Dikarya</taxon>
        <taxon>Basidiomycota</taxon>
        <taxon>Agaricomycotina</taxon>
        <taxon>Agaricomycetes</taxon>
        <taxon>Agaricomycetidae</taxon>
        <taxon>Agaricales</taxon>
        <taxon>Marasmiineae</taxon>
        <taxon>Marasmiaceae</taxon>
        <taxon>Marasmius</taxon>
    </lineage>
</organism>
<keyword evidence="3" id="KW-0238">DNA-binding</keyword>
<dbReference type="EMBL" id="JBAHYK010002955">
    <property type="protein sequence ID" value="KAL0564147.1"/>
    <property type="molecule type" value="Genomic_DNA"/>
</dbReference>
<feature type="region of interest" description="Disordered" evidence="6">
    <location>
        <begin position="734"/>
        <end position="792"/>
    </location>
</feature>
<dbReference type="PANTHER" id="PTHR10015">
    <property type="entry name" value="HEAT SHOCK TRANSCRIPTION FACTOR"/>
    <property type="match status" value="1"/>
</dbReference>
<dbReference type="InterPro" id="IPR000232">
    <property type="entry name" value="HSF_DNA-bd"/>
</dbReference>
<feature type="compositionally biased region" description="Basic and acidic residues" evidence="6">
    <location>
        <begin position="267"/>
        <end position="279"/>
    </location>
</feature>